<dbReference type="SUPFAM" id="SSF53335">
    <property type="entry name" value="S-adenosyl-L-methionine-dependent methyltransferases"/>
    <property type="match status" value="1"/>
</dbReference>
<dbReference type="GO" id="GO:0008168">
    <property type="term" value="F:methyltransferase activity"/>
    <property type="evidence" value="ECO:0007669"/>
    <property type="project" value="UniProtKB-UniRule"/>
</dbReference>
<keyword evidence="2 5" id="KW-0489">Methyltransferase</keyword>
<dbReference type="PANTHER" id="PTHR13393">
    <property type="entry name" value="SAM-DEPENDENT METHYLTRANSFERASE"/>
    <property type="match status" value="1"/>
</dbReference>
<dbReference type="GO" id="GO:0005634">
    <property type="term" value="C:nucleus"/>
    <property type="evidence" value="ECO:0007669"/>
    <property type="project" value="TreeGrafter"/>
</dbReference>
<keyword evidence="9" id="KW-1185">Reference proteome</keyword>
<dbReference type="EC" id="2.1.1.-" evidence="5"/>
<name>A0A6A6TX94_9PEZI</name>
<feature type="compositionally biased region" description="Basic residues" evidence="7">
    <location>
        <begin position="363"/>
        <end position="374"/>
    </location>
</feature>
<evidence type="ECO:0000313" key="9">
    <source>
        <dbReference type="Proteomes" id="UP000799302"/>
    </source>
</evidence>
<evidence type="ECO:0000313" key="8">
    <source>
        <dbReference type="EMBL" id="KAF2664076.1"/>
    </source>
</evidence>
<accession>A0A6A6TX94</accession>
<sequence length="441" mass="50203">MAPPALSKEPNYEESIDFNNLVKIDPEFKKLLVLNDGTMNWKNPKHVMQLTKCLLMRDFGLKLELPNNRLCPPVPGRYAYISWIQALLDTSHESFSDKFNPERQVLGIDVGIGSSCIYPLLGTVARPSWRFYGTDIDQTNLDYAQKNISLNELGPRIRLLKTNELDRLFPLAKLNVQQADFTMCNPPFFASRSEMLATHEKGTPPSAVCTGAEVEMITEGGDAAYVCRMVVESKELGTKVQWYTSMLGKLSSVSEVVAQLKKLECQNWAVNTLRTHGKTKRWVVGWSWGDLRPRNDVARCDLPTRNVLPFPTEFSISAPNLSNIELADLLNKLIGELDVRWMWKQELWAGMVGAKKNTWSRAARRERARKASKKPRGDEMEIDEAHDETEDDTSMTEDVEPALIVKIKVDQHHVSLRWLKGFDVVLFESFCTLIKREIDTK</sequence>
<protein>
    <recommendedName>
        <fullName evidence="5">U6 small nuclear RNA (adenine-(43)-N(6))-methyltransferase</fullName>
        <ecNumber evidence="5">2.1.1.-</ecNumber>
    </recommendedName>
</protein>
<evidence type="ECO:0000256" key="7">
    <source>
        <dbReference type="SAM" id="MobiDB-lite"/>
    </source>
</evidence>
<evidence type="ECO:0000256" key="4">
    <source>
        <dbReference type="ARBA" id="ARBA00022691"/>
    </source>
</evidence>
<dbReference type="Pfam" id="PF05971">
    <property type="entry name" value="Methyltransf_10"/>
    <property type="match status" value="1"/>
</dbReference>
<feature type="binding site" evidence="6">
    <location>
        <position position="111"/>
    </location>
    <ligand>
        <name>S-adenosyl-L-methionine</name>
        <dbReference type="ChEBI" id="CHEBI:59789"/>
    </ligand>
</feature>
<dbReference type="EMBL" id="MU004243">
    <property type="protein sequence ID" value="KAF2664076.1"/>
    <property type="molecule type" value="Genomic_DNA"/>
</dbReference>
<dbReference type="InterPro" id="IPR017182">
    <property type="entry name" value="METTL16/PsiM"/>
</dbReference>
<reference evidence="8" key="1">
    <citation type="journal article" date="2020" name="Stud. Mycol.">
        <title>101 Dothideomycetes genomes: a test case for predicting lifestyles and emergence of pathogens.</title>
        <authorList>
            <person name="Haridas S."/>
            <person name="Albert R."/>
            <person name="Binder M."/>
            <person name="Bloem J."/>
            <person name="Labutti K."/>
            <person name="Salamov A."/>
            <person name="Andreopoulos B."/>
            <person name="Baker S."/>
            <person name="Barry K."/>
            <person name="Bills G."/>
            <person name="Bluhm B."/>
            <person name="Cannon C."/>
            <person name="Castanera R."/>
            <person name="Culley D."/>
            <person name="Daum C."/>
            <person name="Ezra D."/>
            <person name="Gonzalez J."/>
            <person name="Henrissat B."/>
            <person name="Kuo A."/>
            <person name="Liang C."/>
            <person name="Lipzen A."/>
            <person name="Lutzoni F."/>
            <person name="Magnuson J."/>
            <person name="Mondo S."/>
            <person name="Nolan M."/>
            <person name="Ohm R."/>
            <person name="Pangilinan J."/>
            <person name="Park H.-J."/>
            <person name="Ramirez L."/>
            <person name="Alfaro M."/>
            <person name="Sun H."/>
            <person name="Tritt A."/>
            <person name="Yoshinaga Y."/>
            <person name="Zwiers L.-H."/>
            <person name="Turgeon B."/>
            <person name="Goodwin S."/>
            <person name="Spatafora J."/>
            <person name="Crous P."/>
            <person name="Grigoriev I."/>
        </authorList>
    </citation>
    <scope>NUCLEOTIDE SEQUENCE</scope>
    <source>
        <strain evidence="8">CBS 115976</strain>
    </source>
</reference>
<dbReference type="PIRSF" id="PIRSF037350">
    <property type="entry name" value="Mtase_ZK1128_prd"/>
    <property type="match status" value="1"/>
</dbReference>
<gene>
    <name evidence="8" type="ORF">BT63DRAFT_460377</name>
</gene>
<evidence type="ECO:0000256" key="5">
    <source>
        <dbReference type="PIRNR" id="PIRNR037350"/>
    </source>
</evidence>
<feature type="binding site" evidence="6">
    <location>
        <position position="185"/>
    </location>
    <ligand>
        <name>S-adenosyl-L-methionine</name>
        <dbReference type="ChEBI" id="CHEBI:59789"/>
    </ligand>
</feature>
<dbReference type="Proteomes" id="UP000799302">
    <property type="component" value="Unassembled WGS sequence"/>
</dbReference>
<keyword evidence="3 5" id="KW-0808">Transferase</keyword>
<dbReference type="PANTHER" id="PTHR13393:SF0">
    <property type="entry name" value="RNA N6-ADENOSINE-METHYLTRANSFERASE METTL16"/>
    <property type="match status" value="1"/>
</dbReference>
<organism evidence="8 9">
    <name type="scientific">Microthyrium microscopicum</name>
    <dbReference type="NCBI Taxonomy" id="703497"/>
    <lineage>
        <taxon>Eukaryota</taxon>
        <taxon>Fungi</taxon>
        <taxon>Dikarya</taxon>
        <taxon>Ascomycota</taxon>
        <taxon>Pezizomycotina</taxon>
        <taxon>Dothideomycetes</taxon>
        <taxon>Dothideomycetes incertae sedis</taxon>
        <taxon>Microthyriales</taxon>
        <taxon>Microthyriaceae</taxon>
        <taxon>Microthyrium</taxon>
    </lineage>
</organism>
<keyword evidence="4 6" id="KW-0949">S-adenosyl-L-methionine</keyword>
<feature type="compositionally biased region" description="Acidic residues" evidence="7">
    <location>
        <begin position="380"/>
        <end position="396"/>
    </location>
</feature>
<feature type="region of interest" description="Disordered" evidence="7">
    <location>
        <begin position="363"/>
        <end position="396"/>
    </location>
</feature>
<feature type="binding site" evidence="6">
    <location>
        <position position="135"/>
    </location>
    <ligand>
        <name>S-adenosyl-L-methionine</name>
        <dbReference type="ChEBI" id="CHEBI:59789"/>
    </ligand>
</feature>
<evidence type="ECO:0000256" key="1">
    <source>
        <dbReference type="ARBA" id="ARBA00005878"/>
    </source>
</evidence>
<proteinExistence type="inferred from homology"/>
<dbReference type="AlphaFoldDB" id="A0A6A6TX94"/>
<evidence type="ECO:0000256" key="6">
    <source>
        <dbReference type="PIRSR" id="PIRSR037350-1"/>
    </source>
</evidence>
<dbReference type="InterPro" id="IPR029063">
    <property type="entry name" value="SAM-dependent_MTases_sf"/>
</dbReference>
<evidence type="ECO:0000256" key="2">
    <source>
        <dbReference type="ARBA" id="ARBA00022603"/>
    </source>
</evidence>
<dbReference type="Gene3D" id="3.40.50.150">
    <property type="entry name" value="Vaccinia Virus protein VP39"/>
    <property type="match status" value="1"/>
</dbReference>
<dbReference type="OrthoDB" id="514248at2759"/>
<dbReference type="InterPro" id="IPR010286">
    <property type="entry name" value="METTL16/RlmF"/>
</dbReference>
<evidence type="ECO:0000256" key="3">
    <source>
        <dbReference type="ARBA" id="ARBA00022679"/>
    </source>
</evidence>
<comment type="similarity">
    <text evidence="1 5">Belongs to the methyltransferase superfamily. METTL16/RlmF family.</text>
</comment>
<dbReference type="GO" id="GO:0070475">
    <property type="term" value="P:rRNA base methylation"/>
    <property type="evidence" value="ECO:0007669"/>
    <property type="project" value="TreeGrafter"/>
</dbReference>
<feature type="binding site" evidence="6">
    <location>
        <position position="77"/>
    </location>
    <ligand>
        <name>S-adenosyl-L-methionine</name>
        <dbReference type="ChEBI" id="CHEBI:59789"/>
    </ligand>
</feature>